<accession>A0A9D1PWT1</accession>
<evidence type="ECO:0000313" key="8">
    <source>
        <dbReference type="EMBL" id="HIW01029.1"/>
    </source>
</evidence>
<comment type="caution">
    <text evidence="8">The sequence shown here is derived from an EMBL/GenBank/DDBJ whole genome shotgun (WGS) entry which is preliminary data.</text>
</comment>
<dbReference type="GO" id="GO:0097347">
    <property type="term" value="C:TAM protein secretion complex"/>
    <property type="evidence" value="ECO:0007669"/>
    <property type="project" value="TreeGrafter"/>
</dbReference>
<evidence type="ECO:0000256" key="5">
    <source>
        <dbReference type="SAM" id="MobiDB-lite"/>
    </source>
</evidence>
<dbReference type="PANTHER" id="PTHR36985">
    <property type="entry name" value="TRANSLOCATION AND ASSEMBLY MODULE SUBUNIT TAMB"/>
    <property type="match status" value="1"/>
</dbReference>
<feature type="region of interest" description="Disordered" evidence="5">
    <location>
        <begin position="228"/>
        <end position="276"/>
    </location>
</feature>
<dbReference type="GO" id="GO:0005886">
    <property type="term" value="C:plasma membrane"/>
    <property type="evidence" value="ECO:0007669"/>
    <property type="project" value="InterPro"/>
</dbReference>
<feature type="domain" description="Translocation and assembly module TamB C-terminal" evidence="7">
    <location>
        <begin position="904"/>
        <end position="1246"/>
    </location>
</feature>
<keyword evidence="4 6" id="KW-0472">Membrane</keyword>
<sequence>MSTHNDLQRQDHDRPMAPSPGTSGDAPLTPGDAARAQAADQPRDQAQAQGNRQAPRPRRSLLRRLCTVLGCTLSGLLCLVLLVLTGLYAGLQTEKGQDLLKRQLNDLLAPEGLEFTRLEGHLPFSMQAGLQLRDEKGLWLDVPDVQLTFDAQDLPDALGLSLAVRSGHLLRLAESEEMPAEPSAPIDCTAILDSIVQATAPLPDWVCGLRLRSLEVHNFVIERAVYDRPEQEAKRTQGGTAVAETEGIQTPAPQKTDPQKTAQKAPAAEKPNDTQTAQAQALAIFVKGTALVLPDTSQAWNNPRTEADLSLAVLPLTDQENAADSPLQALFSTSGSLPLRSVFSDLSLDLLTASLSLTGSLQAPRLSLETRAGACRVASLQLHAPVLHLTMPETTLAALGQGKSGTLDLGLHTLCSAQPLSTRLRLAVQLEDNLPVVQVLPEMTATGLTLQGDILARLPEQYFARTGDTASAAGRATSSAPSDALADVLPVLNGHLALDYANSPLPALFLGETGLRGTATLRLDLARPTAADPQKVLLTLEGQRLSLNQTGTSLASLDSLALKAETEGLSPATLAAKLEMSLGDVRTPQLASTSLTLKAQGSMKAVTAELSSKGGLESALQARLDLATDKDPARLSVTRLQLSLPQYACGLSLNRPLQVTLGRDIEVHGLNLALRPAGQLTLSGRYGPSGLQAKGALEHISTAAWSKVVPGLPEGNIDAHLQLQDTLAAPKGQLTVALRNVVLPVDGLPPLSARLESTVNSTAGGARVQTRVHLDDRTRQALGLDSFVCEVTLPLQRTESGLTLHKNAALDGRVAAQGSVASLWHLARQPNMRLSGTFGLNATVRGSLGAPQASGEFTLARGLFNDVEYGIQIRDIAANAALSLPGSLEQGRVQINLTARDGRRRSGTLSVKGQCALTGQDLGIEANLNKFAPLRRRDIRAMLSGTCRVSGSALDPQITGRVTIDRGRIRLDALEVPSSVTTLPLVEGPKERILAERHAVRQGQGDAGKAKPALPGSLNVALGMSKFFVTGYGFRSEWKADLTAKGPLSAPAILGQVEAVRGDLDLLNRHFELKEGTVRFAGGLEPMLKVEMTSTVKDIETAVVVSGTPAKLDFTLKSNPMLPRQDILAYMLFGKPSNELSQFELLRLGTTAASFAAFGTTSGGITSLARQVMGLDVLNVSQNDGSTRLEMGRYIMDNVYVGLEQGTDENSDTSAVIQIELGPRTSATMKTGSDNTSAGLKWKMDY</sequence>
<protein>
    <submittedName>
        <fullName evidence="8">Translocation/assembly module TamB domain-containing protein</fullName>
    </submittedName>
</protein>
<proteinExistence type="predicted"/>
<dbReference type="AlphaFoldDB" id="A0A9D1PWT1"/>
<comment type="subcellular location">
    <subcellularLocation>
        <location evidence="1">Membrane</location>
        <topology evidence="1">Single-pass membrane protein</topology>
    </subcellularLocation>
</comment>
<evidence type="ECO:0000256" key="3">
    <source>
        <dbReference type="ARBA" id="ARBA00022989"/>
    </source>
</evidence>
<evidence type="ECO:0000256" key="1">
    <source>
        <dbReference type="ARBA" id="ARBA00004167"/>
    </source>
</evidence>
<reference evidence="8" key="1">
    <citation type="journal article" date="2021" name="PeerJ">
        <title>Extensive microbial diversity within the chicken gut microbiome revealed by metagenomics and culture.</title>
        <authorList>
            <person name="Gilroy R."/>
            <person name="Ravi A."/>
            <person name="Getino M."/>
            <person name="Pursley I."/>
            <person name="Horton D.L."/>
            <person name="Alikhan N.F."/>
            <person name="Baker D."/>
            <person name="Gharbi K."/>
            <person name="Hall N."/>
            <person name="Watson M."/>
            <person name="Adriaenssens E.M."/>
            <person name="Foster-Nyarko E."/>
            <person name="Jarju S."/>
            <person name="Secka A."/>
            <person name="Antonio M."/>
            <person name="Oren A."/>
            <person name="Chaudhuri R.R."/>
            <person name="La Ragione R."/>
            <person name="Hildebrand F."/>
            <person name="Pallen M.J."/>
        </authorList>
    </citation>
    <scope>NUCLEOTIDE SEQUENCE</scope>
    <source>
        <strain evidence="8">ChiHecec2B26-446</strain>
    </source>
</reference>
<feature type="compositionally biased region" description="Low complexity" evidence="5">
    <location>
        <begin position="30"/>
        <end position="50"/>
    </location>
</feature>
<keyword evidence="2 6" id="KW-0812">Transmembrane</keyword>
<dbReference type="Proteomes" id="UP000886752">
    <property type="component" value="Unassembled WGS sequence"/>
</dbReference>
<feature type="region of interest" description="Disordered" evidence="5">
    <location>
        <begin position="1"/>
        <end position="56"/>
    </location>
</feature>
<dbReference type="InterPro" id="IPR007452">
    <property type="entry name" value="TamB_C"/>
</dbReference>
<name>A0A9D1PWT1_9BACT</name>
<dbReference type="EMBL" id="DXHV01000070">
    <property type="protein sequence ID" value="HIW01029.1"/>
    <property type="molecule type" value="Genomic_DNA"/>
</dbReference>
<dbReference type="Pfam" id="PF04357">
    <property type="entry name" value="TamB"/>
    <property type="match status" value="1"/>
</dbReference>
<dbReference type="GO" id="GO:0009306">
    <property type="term" value="P:protein secretion"/>
    <property type="evidence" value="ECO:0007669"/>
    <property type="project" value="InterPro"/>
</dbReference>
<evidence type="ECO:0000256" key="4">
    <source>
        <dbReference type="ARBA" id="ARBA00023136"/>
    </source>
</evidence>
<organism evidence="8 9">
    <name type="scientific">Candidatus Desulfovibrio intestinipullorum</name>
    <dbReference type="NCBI Taxonomy" id="2838536"/>
    <lineage>
        <taxon>Bacteria</taxon>
        <taxon>Pseudomonadati</taxon>
        <taxon>Thermodesulfobacteriota</taxon>
        <taxon>Desulfovibrionia</taxon>
        <taxon>Desulfovibrionales</taxon>
        <taxon>Desulfovibrionaceae</taxon>
        <taxon>Desulfovibrio</taxon>
    </lineage>
</organism>
<keyword evidence="3 6" id="KW-1133">Transmembrane helix</keyword>
<evidence type="ECO:0000256" key="6">
    <source>
        <dbReference type="SAM" id="Phobius"/>
    </source>
</evidence>
<evidence type="ECO:0000313" key="9">
    <source>
        <dbReference type="Proteomes" id="UP000886752"/>
    </source>
</evidence>
<evidence type="ECO:0000259" key="7">
    <source>
        <dbReference type="Pfam" id="PF04357"/>
    </source>
</evidence>
<gene>
    <name evidence="8" type="ORF">H9894_07565</name>
</gene>
<evidence type="ECO:0000256" key="2">
    <source>
        <dbReference type="ARBA" id="ARBA00022692"/>
    </source>
</evidence>
<reference evidence="8" key="2">
    <citation type="submission" date="2021-04" db="EMBL/GenBank/DDBJ databases">
        <authorList>
            <person name="Gilroy R."/>
        </authorList>
    </citation>
    <scope>NUCLEOTIDE SEQUENCE</scope>
    <source>
        <strain evidence="8">ChiHecec2B26-446</strain>
    </source>
</reference>
<feature type="transmembrane region" description="Helical" evidence="6">
    <location>
        <begin position="65"/>
        <end position="91"/>
    </location>
</feature>
<feature type="compositionally biased region" description="Basic and acidic residues" evidence="5">
    <location>
        <begin position="1"/>
        <end position="15"/>
    </location>
</feature>
<dbReference type="PANTHER" id="PTHR36985:SF1">
    <property type="entry name" value="TRANSLOCATION AND ASSEMBLY MODULE SUBUNIT TAMB"/>
    <property type="match status" value="1"/>
</dbReference>